<organism evidence="1">
    <name type="scientific">Pectinophora gossypiella</name>
    <name type="common">Cotton pink bollworm</name>
    <name type="synonym">Depressaria gossypiella</name>
    <dbReference type="NCBI Taxonomy" id="13191"/>
    <lineage>
        <taxon>Eukaryota</taxon>
        <taxon>Metazoa</taxon>
        <taxon>Ecdysozoa</taxon>
        <taxon>Arthropoda</taxon>
        <taxon>Hexapoda</taxon>
        <taxon>Insecta</taxon>
        <taxon>Pterygota</taxon>
        <taxon>Neoptera</taxon>
        <taxon>Endopterygota</taxon>
        <taxon>Lepidoptera</taxon>
        <taxon>Glossata</taxon>
        <taxon>Ditrysia</taxon>
        <taxon>Gelechioidea</taxon>
        <taxon>Gelechiidae</taxon>
        <taxon>Apatetrinae</taxon>
        <taxon>Pectinophora</taxon>
    </lineage>
</organism>
<dbReference type="OrthoDB" id="29742at2759"/>
<dbReference type="AlphaFoldDB" id="A0A1E1WLZ6"/>
<dbReference type="EMBL" id="GDQN01003020">
    <property type="protein sequence ID" value="JAT88034.1"/>
    <property type="molecule type" value="Transcribed_RNA"/>
</dbReference>
<proteinExistence type="predicted"/>
<feature type="non-terminal residue" evidence="1">
    <location>
        <position position="1"/>
    </location>
</feature>
<feature type="non-terminal residue" evidence="1">
    <location>
        <position position="130"/>
    </location>
</feature>
<gene>
    <name evidence="1" type="ORF">g.1605</name>
</gene>
<name>A0A1E1WLZ6_PECGO</name>
<dbReference type="Gene3D" id="1.20.120.230">
    <property type="entry name" value="Alpha-catenin/vinculin-like"/>
    <property type="match status" value="1"/>
</dbReference>
<protein>
    <submittedName>
        <fullName evidence="1">Uncharacterized protein</fullName>
    </submittedName>
</protein>
<sequence length="130" mass="14449">AALVYTAKLVAPSVHDQRCQNSLITSSHDLSSRLKSFSATWTPLSADPKHSKNIAEMTAEANDLEKLLEAFRQDLAAGKLVKRRHVEKIVIEDTALRQLASQIVNAAQMRAECSSLPDDKKKNFNEYANK</sequence>
<accession>A0A1E1WLZ6</accession>
<evidence type="ECO:0000313" key="1">
    <source>
        <dbReference type="EMBL" id="JAT88034.1"/>
    </source>
</evidence>
<reference evidence="1" key="1">
    <citation type="submission" date="2015-09" db="EMBL/GenBank/DDBJ databases">
        <title>De novo assembly of Pectinophora gossypiella (Pink Bollworm) gut transcriptome.</title>
        <authorList>
            <person name="Tassone E.E."/>
        </authorList>
    </citation>
    <scope>NUCLEOTIDE SEQUENCE</scope>
</reference>